<name>A0A642UBV6_DIURU</name>
<dbReference type="EMBL" id="SWFT01000165">
    <property type="protein sequence ID" value="KAA8896410.1"/>
    <property type="molecule type" value="Genomic_DNA"/>
</dbReference>
<evidence type="ECO:0000313" key="2">
    <source>
        <dbReference type="EMBL" id="KAA8896410.1"/>
    </source>
</evidence>
<feature type="compositionally biased region" description="Basic residues" evidence="1">
    <location>
        <begin position="47"/>
        <end position="57"/>
    </location>
</feature>
<dbReference type="GeneID" id="54784433"/>
<feature type="region of interest" description="Disordered" evidence="1">
    <location>
        <begin position="297"/>
        <end position="351"/>
    </location>
</feature>
<keyword evidence="3" id="KW-1185">Reference proteome</keyword>
<dbReference type="RefSeq" id="XP_034009389.1">
    <property type="nucleotide sequence ID" value="XM_034158802.1"/>
</dbReference>
<sequence length="589" mass="64441">MWFASTQIQAIHEETCAKEELDKRQAQLISALQCFSHSEAPPLLPPPRKRKPAKKKAAKEPPKPKPKRPKKAPKVPQTYGRLAVARYSTVDDASGDNASAVQKHITDYIESGLRFQQPAENIAELMAKSLVDKHDYTQALSRLRLKFPRLHPKYKRSLRSITSRMLGVDEPAVSQVVTRINHDDDRYPVGQLFAPITDSPSLWDQTCSGPQLSEEDIMWLYDLDENDDSSGSEDSEYSAEFADGGVVVLTQEGDISHVSDSEDEPEPLKFVKDPGFSPLVSLQVPQAAQAPQIPIESLPSTHTTHDPSHQVEPSIATNTPFPPTVASDTPVSNTPHTPPRDGKASSSMNPSLDFVPQMIIPESSNLDRIAGSLQNNPEADIAFIETQGTEVESIYSTAREQWLLSQKPKLEPEVQVPSSSPLDASPALSQFKSPTKSPFKVYPFGFLQTSTQLGPGEPQISPFKATSTQLSPFRGFNNQISPTKPHRGIHLSPSKLLATKKGPSSVHSSQTIPSGIFVFPSSDPSSTTNPNVTRMVASGFKPGSWTANGAQFRCIPRAIDDDQEVVDSEDEAPVIIEIGRNLVQVPSSQ</sequence>
<feature type="compositionally biased region" description="Basic residues" evidence="1">
    <location>
        <begin position="64"/>
        <end position="73"/>
    </location>
</feature>
<accession>A0A642UBV6</accession>
<gene>
    <name evidence="2" type="ORF">DIURU_005782</name>
</gene>
<evidence type="ECO:0000313" key="3">
    <source>
        <dbReference type="Proteomes" id="UP000449547"/>
    </source>
</evidence>
<protein>
    <submittedName>
        <fullName evidence="2">Uncharacterized protein</fullName>
    </submittedName>
</protein>
<proteinExistence type="predicted"/>
<evidence type="ECO:0000256" key="1">
    <source>
        <dbReference type="SAM" id="MobiDB-lite"/>
    </source>
</evidence>
<dbReference type="Proteomes" id="UP000449547">
    <property type="component" value="Unassembled WGS sequence"/>
</dbReference>
<dbReference type="OrthoDB" id="5349119at2759"/>
<feature type="compositionally biased region" description="Polar residues" evidence="1">
    <location>
        <begin position="326"/>
        <end position="335"/>
    </location>
</feature>
<reference evidence="2 3" key="1">
    <citation type="submission" date="2019-07" db="EMBL/GenBank/DDBJ databases">
        <title>Genome assembly of two rare yeast pathogens: Diutina rugosa and Trichomonascus ciferrii.</title>
        <authorList>
            <person name="Mixao V."/>
            <person name="Saus E."/>
            <person name="Hansen A."/>
            <person name="Lass-Flor C."/>
            <person name="Gabaldon T."/>
        </authorList>
    </citation>
    <scope>NUCLEOTIDE SEQUENCE [LARGE SCALE GENOMIC DNA]</scope>
    <source>
        <strain evidence="2 3">CBS 613</strain>
    </source>
</reference>
<dbReference type="AlphaFoldDB" id="A0A642UBV6"/>
<organism evidence="2 3">
    <name type="scientific">Diutina rugosa</name>
    <name type="common">Yeast</name>
    <name type="synonym">Candida rugosa</name>
    <dbReference type="NCBI Taxonomy" id="5481"/>
    <lineage>
        <taxon>Eukaryota</taxon>
        <taxon>Fungi</taxon>
        <taxon>Dikarya</taxon>
        <taxon>Ascomycota</taxon>
        <taxon>Saccharomycotina</taxon>
        <taxon>Pichiomycetes</taxon>
        <taxon>Debaryomycetaceae</taxon>
        <taxon>Diutina</taxon>
    </lineage>
</organism>
<comment type="caution">
    <text evidence="2">The sequence shown here is derived from an EMBL/GenBank/DDBJ whole genome shotgun (WGS) entry which is preliminary data.</text>
</comment>
<dbReference type="VEuPathDB" id="FungiDB:DIURU_005782"/>
<feature type="region of interest" description="Disordered" evidence="1">
    <location>
        <begin position="39"/>
        <end position="76"/>
    </location>
</feature>